<dbReference type="GO" id="GO:0016491">
    <property type="term" value="F:oxidoreductase activity"/>
    <property type="evidence" value="ECO:0007669"/>
    <property type="project" value="InterPro"/>
</dbReference>
<dbReference type="InterPro" id="IPR044053">
    <property type="entry name" value="AsaB-like"/>
</dbReference>
<dbReference type="PANTHER" id="PTHR34598:SF3">
    <property type="entry name" value="OXIDOREDUCTASE AN1597"/>
    <property type="match status" value="1"/>
</dbReference>
<proteinExistence type="inferred from homology"/>
<dbReference type="AlphaFoldDB" id="A0AA39GTU9"/>
<organism evidence="2 3">
    <name type="scientific">Sarocladium strictum</name>
    <name type="common">Black bundle disease fungus</name>
    <name type="synonym">Acremonium strictum</name>
    <dbReference type="NCBI Taxonomy" id="5046"/>
    <lineage>
        <taxon>Eukaryota</taxon>
        <taxon>Fungi</taxon>
        <taxon>Dikarya</taxon>
        <taxon>Ascomycota</taxon>
        <taxon>Pezizomycotina</taxon>
        <taxon>Sordariomycetes</taxon>
        <taxon>Hypocreomycetidae</taxon>
        <taxon>Hypocreales</taxon>
        <taxon>Sarocladiaceae</taxon>
        <taxon>Sarocladium</taxon>
    </lineage>
</organism>
<gene>
    <name evidence="2" type="ORF">NLU13_1475</name>
</gene>
<keyword evidence="3" id="KW-1185">Reference proteome</keyword>
<evidence type="ECO:0000313" key="2">
    <source>
        <dbReference type="EMBL" id="KAK0391977.1"/>
    </source>
</evidence>
<comment type="caution">
    <text evidence="2">The sequence shown here is derived from an EMBL/GenBank/DDBJ whole genome shotgun (WGS) entry which is preliminary data.</text>
</comment>
<dbReference type="Proteomes" id="UP001175261">
    <property type="component" value="Unassembled WGS sequence"/>
</dbReference>
<accession>A0AA39GTU9</accession>
<dbReference type="PANTHER" id="PTHR34598">
    <property type="entry name" value="BLL6449 PROTEIN"/>
    <property type="match status" value="1"/>
</dbReference>
<sequence length="286" mass="32115">MAIAAPDSSVISTLRYANANSEALKTEKAYILNYPAPPGLPKSNFKIDFVPDIPVRNLRTAGLDWDESGIRIAKLEEGCMPKQDFEDEDKIENEYLPTIHDCLKKSLGAEEVCIFDYMVRRREAAFPYQAKSKDSSPQPALSAHIDYTTDEIAGRVSKYFKEEAAAYASRHYQIVNVWKPLHGPLRDYPMAYCDAKSMDPGSDLMAVDEVFPTVANEVYQVLYNPRHRWYYIPDQGADEVAIFAGYDSRRGQAVAVPHCSFDLGEASSGGPRESIEVRAFVFYGDK</sequence>
<reference evidence="2" key="1">
    <citation type="submission" date="2022-10" db="EMBL/GenBank/DDBJ databases">
        <title>Determination and structural analysis of whole genome sequence of Sarocladium strictum F4-1.</title>
        <authorList>
            <person name="Hu L."/>
            <person name="Jiang Y."/>
        </authorList>
    </citation>
    <scope>NUCLEOTIDE SEQUENCE</scope>
    <source>
        <strain evidence="2">F4-1</strain>
    </source>
</reference>
<comment type="similarity">
    <text evidence="1">Belongs to the asaB hydroxylase/desaturase family.</text>
</comment>
<evidence type="ECO:0000256" key="1">
    <source>
        <dbReference type="ARBA" id="ARBA00023604"/>
    </source>
</evidence>
<evidence type="ECO:0000313" key="3">
    <source>
        <dbReference type="Proteomes" id="UP001175261"/>
    </source>
</evidence>
<dbReference type="NCBIfam" id="NF041278">
    <property type="entry name" value="CmcJ_NvfI_EfuI"/>
    <property type="match status" value="1"/>
</dbReference>
<dbReference type="EMBL" id="JAPDFR010000001">
    <property type="protein sequence ID" value="KAK0391977.1"/>
    <property type="molecule type" value="Genomic_DNA"/>
</dbReference>
<protein>
    <recommendedName>
        <fullName evidence="4">Methyltransferase</fullName>
    </recommendedName>
</protein>
<evidence type="ECO:0008006" key="4">
    <source>
        <dbReference type="Google" id="ProtNLM"/>
    </source>
</evidence>
<name>A0AA39GTU9_SARSR</name>